<organism evidence="7">
    <name type="scientific">marine metagenome</name>
    <dbReference type="NCBI Taxonomy" id="408172"/>
    <lineage>
        <taxon>unclassified sequences</taxon>
        <taxon>metagenomes</taxon>
        <taxon>ecological metagenomes</taxon>
    </lineage>
</organism>
<evidence type="ECO:0008006" key="8">
    <source>
        <dbReference type="Google" id="ProtNLM"/>
    </source>
</evidence>
<dbReference type="GO" id="GO:0008236">
    <property type="term" value="F:serine-type peptidase activity"/>
    <property type="evidence" value="ECO:0007669"/>
    <property type="project" value="UniProtKB-KW"/>
</dbReference>
<feature type="non-terminal residue" evidence="7">
    <location>
        <position position="260"/>
    </location>
</feature>
<comment type="subcellular location">
    <subcellularLocation>
        <location evidence="1">Cytoplasm</location>
    </subcellularLocation>
</comment>
<evidence type="ECO:0000256" key="6">
    <source>
        <dbReference type="ARBA" id="ARBA00022825"/>
    </source>
</evidence>
<keyword evidence="5" id="KW-0378">Hydrolase</keyword>
<evidence type="ECO:0000256" key="4">
    <source>
        <dbReference type="ARBA" id="ARBA00022670"/>
    </source>
</evidence>
<dbReference type="InterPro" id="IPR012393">
    <property type="entry name" value="Tricorn_protease"/>
</dbReference>
<evidence type="ECO:0000256" key="1">
    <source>
        <dbReference type="ARBA" id="ARBA00004496"/>
    </source>
</evidence>
<dbReference type="SUPFAM" id="SSF82171">
    <property type="entry name" value="DPP6 N-terminal domain-like"/>
    <property type="match status" value="1"/>
</dbReference>
<reference evidence="7" key="1">
    <citation type="submission" date="2018-05" db="EMBL/GenBank/DDBJ databases">
        <authorList>
            <person name="Lanie J.A."/>
            <person name="Ng W.-L."/>
            <person name="Kazmierczak K.M."/>
            <person name="Andrzejewski T.M."/>
            <person name="Davidsen T.M."/>
            <person name="Wayne K.J."/>
            <person name="Tettelin H."/>
            <person name="Glass J.I."/>
            <person name="Rusch D."/>
            <person name="Podicherti R."/>
            <person name="Tsui H.-C.T."/>
            <person name="Winkler M.E."/>
        </authorList>
    </citation>
    <scope>NUCLEOTIDE SEQUENCE</scope>
</reference>
<protein>
    <recommendedName>
        <fullName evidence="8">Dipeptidylpeptidase IV N-terminal domain-containing protein</fullName>
    </recommendedName>
</protein>
<keyword evidence="4" id="KW-0645">Protease</keyword>
<keyword evidence="3" id="KW-0963">Cytoplasm</keyword>
<sequence>VRNPALEGGRIVYELAADLRLYDIASGDEQVVPITLASDFDQLREKWVDDPMQYLSSAHLDAEGERLVLTARGRVFVAPVGAGRIVRASNNDAARYRDVVFLPNGETLVGLSDESGEMEWVTLQANGTGEGRSITGDGTIQRRSGLVSPDGRWLAYDDNNADLWILDLQSGAQTLVSEDGEGFGGSRSWSPDSRWLAFGKAAANTFVQIVLYSVDSGASVRVTSDRVNSTSPGWGPNGEFLYFLSVRNLQSLVGSPWGSR</sequence>
<dbReference type="PANTHER" id="PTHR43253:SF1">
    <property type="entry name" value="TRICORN PROTEASE HOMOLOG 2-RELATED"/>
    <property type="match status" value="1"/>
</dbReference>
<feature type="non-terminal residue" evidence="7">
    <location>
        <position position="1"/>
    </location>
</feature>
<gene>
    <name evidence="7" type="ORF">METZ01_LOCUS441321</name>
</gene>
<dbReference type="AlphaFoldDB" id="A0A382YYW4"/>
<proteinExistence type="inferred from homology"/>
<dbReference type="PANTHER" id="PTHR43253">
    <property type="entry name" value="TRICORN PROTEASE HOMOLOG 2-RELATED"/>
    <property type="match status" value="1"/>
</dbReference>
<accession>A0A382YYW4</accession>
<evidence type="ECO:0000313" key="7">
    <source>
        <dbReference type="EMBL" id="SVD88467.1"/>
    </source>
</evidence>
<dbReference type="Pfam" id="PF26550">
    <property type="entry name" value="Tricorn_2nd"/>
    <property type="match status" value="1"/>
</dbReference>
<dbReference type="GO" id="GO:0005737">
    <property type="term" value="C:cytoplasm"/>
    <property type="evidence" value="ECO:0007669"/>
    <property type="project" value="UniProtKB-SubCell"/>
</dbReference>
<dbReference type="Gene3D" id="2.130.10.10">
    <property type="entry name" value="YVTN repeat-like/Quinoprotein amine dehydrogenase"/>
    <property type="match status" value="1"/>
</dbReference>
<dbReference type="GO" id="GO:0006508">
    <property type="term" value="P:proteolysis"/>
    <property type="evidence" value="ECO:0007669"/>
    <property type="project" value="UniProtKB-KW"/>
</dbReference>
<dbReference type="InterPro" id="IPR015943">
    <property type="entry name" value="WD40/YVTN_repeat-like_dom_sf"/>
</dbReference>
<keyword evidence="6" id="KW-0720">Serine protease</keyword>
<name>A0A382YYW4_9ZZZZ</name>
<evidence type="ECO:0000256" key="5">
    <source>
        <dbReference type="ARBA" id="ARBA00022801"/>
    </source>
</evidence>
<dbReference type="EMBL" id="UINC01179667">
    <property type="protein sequence ID" value="SVD88467.1"/>
    <property type="molecule type" value="Genomic_DNA"/>
</dbReference>
<evidence type="ECO:0000256" key="2">
    <source>
        <dbReference type="ARBA" id="ARBA00008524"/>
    </source>
</evidence>
<evidence type="ECO:0000256" key="3">
    <source>
        <dbReference type="ARBA" id="ARBA00022490"/>
    </source>
</evidence>
<comment type="similarity">
    <text evidence="2">Belongs to the peptidase S41B family.</text>
</comment>